<feature type="transmembrane region" description="Helical" evidence="1">
    <location>
        <begin position="47"/>
        <end position="70"/>
    </location>
</feature>
<comment type="caution">
    <text evidence="2">The sequence shown here is derived from an EMBL/GenBank/DDBJ whole genome shotgun (WGS) entry which is preliminary data.</text>
</comment>
<keyword evidence="1" id="KW-0812">Transmembrane</keyword>
<proteinExistence type="predicted"/>
<sequence>MAKSEVKNTDWQSTLAKFETTLEDFFVKKLPGLPDSLKEFIVKISPWLSLIFLILSLPAILFTLGFGTLLSPFAFLGGIKMGMSFGLGLVFTAITVVMEALAIPGLFKRAMTGWRWLYWAALVSGVQSIVSFNLGGLIIGTGISLYFLFQIKSYYK</sequence>
<evidence type="ECO:0000256" key="1">
    <source>
        <dbReference type="SAM" id="Phobius"/>
    </source>
</evidence>
<name>A0A2M7QFZ0_9BACT</name>
<dbReference type="EMBL" id="PFLH01000054">
    <property type="protein sequence ID" value="PIY70925.1"/>
    <property type="molecule type" value="Genomic_DNA"/>
</dbReference>
<gene>
    <name evidence="2" type="ORF">COY88_02995</name>
</gene>
<accession>A0A2M7QFZ0</accession>
<feature type="transmembrane region" description="Helical" evidence="1">
    <location>
        <begin position="116"/>
        <end position="149"/>
    </location>
</feature>
<dbReference type="Proteomes" id="UP000230344">
    <property type="component" value="Unassembled WGS sequence"/>
</dbReference>
<feature type="transmembrane region" description="Helical" evidence="1">
    <location>
        <begin position="82"/>
        <end position="104"/>
    </location>
</feature>
<evidence type="ECO:0000313" key="3">
    <source>
        <dbReference type="Proteomes" id="UP000230344"/>
    </source>
</evidence>
<evidence type="ECO:0000313" key="2">
    <source>
        <dbReference type="EMBL" id="PIY70925.1"/>
    </source>
</evidence>
<protein>
    <submittedName>
        <fullName evidence="2">Chromate transporter</fullName>
    </submittedName>
</protein>
<organism evidence="2 3">
    <name type="scientific">Candidatus Roizmanbacteria bacterium CG_4_10_14_0_8_um_filter_35_28</name>
    <dbReference type="NCBI Taxonomy" id="1974827"/>
    <lineage>
        <taxon>Bacteria</taxon>
        <taxon>Candidatus Roizmaniibacteriota</taxon>
    </lineage>
</organism>
<reference evidence="3" key="1">
    <citation type="submission" date="2017-09" db="EMBL/GenBank/DDBJ databases">
        <title>Depth-based differentiation of microbial function through sediment-hosted aquifers and enrichment of novel symbionts in the deep terrestrial subsurface.</title>
        <authorList>
            <person name="Probst A.J."/>
            <person name="Ladd B."/>
            <person name="Jarett J.K."/>
            <person name="Geller-Mcgrath D.E."/>
            <person name="Sieber C.M.K."/>
            <person name="Emerson J.B."/>
            <person name="Anantharaman K."/>
            <person name="Thomas B.C."/>
            <person name="Malmstrom R."/>
            <person name="Stieglmeier M."/>
            <person name="Klingl A."/>
            <person name="Woyke T."/>
            <person name="Ryan C.M."/>
            <person name="Banfield J.F."/>
        </authorList>
    </citation>
    <scope>NUCLEOTIDE SEQUENCE [LARGE SCALE GENOMIC DNA]</scope>
</reference>
<keyword evidence="1" id="KW-1133">Transmembrane helix</keyword>
<dbReference type="AlphaFoldDB" id="A0A2M7QFZ0"/>
<keyword evidence="1" id="KW-0472">Membrane</keyword>